<reference evidence="1 2" key="1">
    <citation type="submission" date="2019-03" db="EMBL/GenBank/DDBJ databases">
        <title>First draft genome of Liparis tanakae, snailfish: a comprehensive survey of snailfish specific genes.</title>
        <authorList>
            <person name="Kim W."/>
            <person name="Song I."/>
            <person name="Jeong J.-H."/>
            <person name="Kim D."/>
            <person name="Kim S."/>
            <person name="Ryu S."/>
            <person name="Song J.Y."/>
            <person name="Lee S.K."/>
        </authorList>
    </citation>
    <scope>NUCLEOTIDE SEQUENCE [LARGE SCALE GENOMIC DNA]</scope>
    <source>
        <tissue evidence="1">Muscle</tissue>
    </source>
</reference>
<evidence type="ECO:0000313" key="1">
    <source>
        <dbReference type="EMBL" id="TNN64853.1"/>
    </source>
</evidence>
<dbReference type="AlphaFoldDB" id="A0A4Z2HIT6"/>
<sequence length="164" mass="17820">MDGPEVLFPNDLGKAGQVFGRASEVTQIASQVAAEEHYLAILLVLLKGPDLLLLHADAQGIHLEAESLSRLSSHRPLTAHPTFVCPAPTQPSSGLCTPALPSVMGAANELKNLTKSELYPRIWSGKLCGNQYQDSLDYFQCVQKCTLRRPVSMEIQTGHDTALR</sequence>
<name>A0A4Z2HIT6_9TELE</name>
<comment type="caution">
    <text evidence="1">The sequence shown here is derived from an EMBL/GenBank/DDBJ whole genome shotgun (WGS) entry which is preliminary data.</text>
</comment>
<evidence type="ECO:0000313" key="2">
    <source>
        <dbReference type="Proteomes" id="UP000314294"/>
    </source>
</evidence>
<gene>
    <name evidence="1" type="ORF">EYF80_024944</name>
</gene>
<keyword evidence="2" id="KW-1185">Reference proteome</keyword>
<protein>
    <submittedName>
        <fullName evidence="1">Uncharacterized protein</fullName>
    </submittedName>
</protein>
<dbReference type="EMBL" id="SRLO01000245">
    <property type="protein sequence ID" value="TNN64853.1"/>
    <property type="molecule type" value="Genomic_DNA"/>
</dbReference>
<dbReference type="Proteomes" id="UP000314294">
    <property type="component" value="Unassembled WGS sequence"/>
</dbReference>
<organism evidence="1 2">
    <name type="scientific">Liparis tanakae</name>
    <name type="common">Tanaka's snailfish</name>
    <dbReference type="NCBI Taxonomy" id="230148"/>
    <lineage>
        <taxon>Eukaryota</taxon>
        <taxon>Metazoa</taxon>
        <taxon>Chordata</taxon>
        <taxon>Craniata</taxon>
        <taxon>Vertebrata</taxon>
        <taxon>Euteleostomi</taxon>
        <taxon>Actinopterygii</taxon>
        <taxon>Neopterygii</taxon>
        <taxon>Teleostei</taxon>
        <taxon>Neoteleostei</taxon>
        <taxon>Acanthomorphata</taxon>
        <taxon>Eupercaria</taxon>
        <taxon>Perciformes</taxon>
        <taxon>Cottioidei</taxon>
        <taxon>Cottales</taxon>
        <taxon>Liparidae</taxon>
        <taxon>Liparis</taxon>
    </lineage>
</organism>
<accession>A0A4Z2HIT6</accession>
<proteinExistence type="predicted"/>